<evidence type="ECO:0000313" key="2">
    <source>
        <dbReference type="Proteomes" id="UP000578091"/>
    </source>
</evidence>
<sequence length="187" mass="20215">MNASEAEGFIAKWRTRWPEWRIAVAFLPEPARAPAAAWFALLQELSDAAWGGPDPTPGLAKLAWWQEELQGWSRGARRHPLGERLQRFRAPWLELGRALAVLPATRELGAAATLQALQALGRAAADCEQVLSDGGAAAAGEGAAASVAQCLTGERVLLAGQRTEALWLLQQWPHPADGPRPRRIHAA</sequence>
<gene>
    <name evidence="1" type="ORF">H0E84_10185</name>
</gene>
<name>A0A853JBX9_9GAMM</name>
<dbReference type="InterPro" id="IPR008949">
    <property type="entry name" value="Isoprenoid_synthase_dom_sf"/>
</dbReference>
<accession>A0A853JBX9</accession>
<dbReference type="SUPFAM" id="SSF48576">
    <property type="entry name" value="Terpenoid synthases"/>
    <property type="match status" value="1"/>
</dbReference>
<dbReference type="RefSeq" id="WP_180678543.1">
    <property type="nucleotide sequence ID" value="NZ_JACCKA010000061.1"/>
</dbReference>
<proteinExistence type="predicted"/>
<organism evidence="1 2">
    <name type="scientific">Luteimonas salinisoli</name>
    <dbReference type="NCBI Taxonomy" id="2752307"/>
    <lineage>
        <taxon>Bacteria</taxon>
        <taxon>Pseudomonadati</taxon>
        <taxon>Pseudomonadota</taxon>
        <taxon>Gammaproteobacteria</taxon>
        <taxon>Lysobacterales</taxon>
        <taxon>Lysobacteraceae</taxon>
        <taxon>Luteimonas</taxon>
    </lineage>
</organism>
<evidence type="ECO:0000313" key="1">
    <source>
        <dbReference type="EMBL" id="NZA26753.1"/>
    </source>
</evidence>
<dbReference type="AlphaFoldDB" id="A0A853JBX9"/>
<dbReference type="EMBL" id="JACCKA010000061">
    <property type="protein sequence ID" value="NZA26753.1"/>
    <property type="molecule type" value="Genomic_DNA"/>
</dbReference>
<keyword evidence="2" id="KW-1185">Reference proteome</keyword>
<protein>
    <submittedName>
        <fullName evidence="1">Phytoene/squalene synthase family protein</fullName>
    </submittedName>
</protein>
<comment type="caution">
    <text evidence="1">The sequence shown here is derived from an EMBL/GenBank/DDBJ whole genome shotgun (WGS) entry which is preliminary data.</text>
</comment>
<dbReference type="Gene3D" id="1.10.600.10">
    <property type="entry name" value="Farnesyl Diphosphate Synthase"/>
    <property type="match status" value="1"/>
</dbReference>
<dbReference type="Proteomes" id="UP000578091">
    <property type="component" value="Unassembled WGS sequence"/>
</dbReference>
<reference evidence="1 2" key="1">
    <citation type="submission" date="2020-07" db="EMBL/GenBank/DDBJ databases">
        <title>Luteimonas sp. SJ-92.</title>
        <authorList>
            <person name="Huang X.-X."/>
            <person name="Xu L."/>
            <person name="Sun J.-Q."/>
        </authorList>
    </citation>
    <scope>NUCLEOTIDE SEQUENCE [LARGE SCALE GENOMIC DNA]</scope>
    <source>
        <strain evidence="1 2">SJ-92</strain>
    </source>
</reference>
<feature type="non-terminal residue" evidence="1">
    <location>
        <position position="187"/>
    </location>
</feature>